<sequence>MDTVSNDLQSRPPWKLLYADDVVVAAGTREELMKEVQAWKDRLERYGIKLNIKKTEYLECGEQTPGTIFIDNEELLKASVFKYLGSRISTVTR</sequence>
<evidence type="ECO:0000313" key="2">
    <source>
        <dbReference type="EMBL" id="EYB94331.1"/>
    </source>
</evidence>
<proteinExistence type="predicted"/>
<dbReference type="PANTHER" id="PTHR47027:SF20">
    <property type="entry name" value="REVERSE TRANSCRIPTASE-LIKE PROTEIN WITH RNA-DIRECTED DNA POLYMERASE DOMAIN"/>
    <property type="match status" value="1"/>
</dbReference>
<dbReference type="InterPro" id="IPR043128">
    <property type="entry name" value="Rev_trsase/Diguanyl_cyclase"/>
</dbReference>
<dbReference type="AlphaFoldDB" id="A0A016SVB5"/>
<dbReference type="EMBL" id="JARK01001509">
    <property type="protein sequence ID" value="EYB94331.1"/>
    <property type="molecule type" value="Genomic_DNA"/>
</dbReference>
<dbReference type="InterPro" id="IPR043502">
    <property type="entry name" value="DNA/RNA_pol_sf"/>
</dbReference>
<dbReference type="InterPro" id="IPR000477">
    <property type="entry name" value="RT_dom"/>
</dbReference>
<dbReference type="PROSITE" id="PS50878">
    <property type="entry name" value="RT_POL"/>
    <property type="match status" value="1"/>
</dbReference>
<keyword evidence="3" id="KW-1185">Reference proteome</keyword>
<accession>A0A016SVB5</accession>
<dbReference type="Proteomes" id="UP000024635">
    <property type="component" value="Unassembled WGS sequence"/>
</dbReference>
<comment type="caution">
    <text evidence="2">The sequence shown here is derived from an EMBL/GenBank/DDBJ whole genome shotgun (WGS) entry which is preliminary data.</text>
</comment>
<dbReference type="Pfam" id="PF00078">
    <property type="entry name" value="RVT_1"/>
    <property type="match status" value="1"/>
</dbReference>
<dbReference type="Gene3D" id="3.30.70.270">
    <property type="match status" value="1"/>
</dbReference>
<gene>
    <name evidence="2" type="primary">Acey_s0173.g424</name>
    <name evidence="2" type="ORF">Y032_0173g424</name>
</gene>
<feature type="domain" description="Reverse transcriptase" evidence="1">
    <location>
        <begin position="1"/>
        <end position="88"/>
    </location>
</feature>
<organism evidence="2 3">
    <name type="scientific">Ancylostoma ceylanicum</name>
    <dbReference type="NCBI Taxonomy" id="53326"/>
    <lineage>
        <taxon>Eukaryota</taxon>
        <taxon>Metazoa</taxon>
        <taxon>Ecdysozoa</taxon>
        <taxon>Nematoda</taxon>
        <taxon>Chromadorea</taxon>
        <taxon>Rhabditida</taxon>
        <taxon>Rhabditina</taxon>
        <taxon>Rhabditomorpha</taxon>
        <taxon>Strongyloidea</taxon>
        <taxon>Ancylostomatidae</taxon>
        <taxon>Ancylostomatinae</taxon>
        <taxon>Ancylostoma</taxon>
    </lineage>
</organism>
<dbReference type="SUPFAM" id="SSF56672">
    <property type="entry name" value="DNA/RNA polymerases"/>
    <property type="match status" value="1"/>
</dbReference>
<dbReference type="OrthoDB" id="5836634at2759"/>
<protein>
    <recommendedName>
        <fullName evidence="1">Reverse transcriptase domain-containing protein</fullName>
    </recommendedName>
</protein>
<reference evidence="3" key="1">
    <citation type="journal article" date="2015" name="Nat. Genet.">
        <title>The genome and transcriptome of the zoonotic hookworm Ancylostoma ceylanicum identify infection-specific gene families.</title>
        <authorList>
            <person name="Schwarz E.M."/>
            <person name="Hu Y."/>
            <person name="Antoshechkin I."/>
            <person name="Miller M.M."/>
            <person name="Sternberg P.W."/>
            <person name="Aroian R.V."/>
        </authorList>
    </citation>
    <scope>NUCLEOTIDE SEQUENCE</scope>
    <source>
        <strain evidence="3">HY135</strain>
    </source>
</reference>
<evidence type="ECO:0000259" key="1">
    <source>
        <dbReference type="PROSITE" id="PS50878"/>
    </source>
</evidence>
<name>A0A016SVB5_9BILA</name>
<evidence type="ECO:0000313" key="3">
    <source>
        <dbReference type="Proteomes" id="UP000024635"/>
    </source>
</evidence>
<dbReference type="PANTHER" id="PTHR47027">
    <property type="entry name" value="REVERSE TRANSCRIPTASE DOMAIN-CONTAINING PROTEIN"/>
    <property type="match status" value="1"/>
</dbReference>